<reference evidence="3 4" key="1">
    <citation type="submission" date="2019-09" db="EMBL/GenBank/DDBJ databases">
        <title>Consistent, comparative and evidence-based genome assembly and annotation for Cryptosporidium parvum, C. hominis and C. tyzzeri.</title>
        <authorList>
            <person name="Baptista R.P."/>
            <person name="Li Y."/>
            <person name="Sateriale A."/>
            <person name="Ansell B."/>
            <person name="Jex A."/>
            <person name="Sanders M."/>
            <person name="Brooks K."/>
            <person name="Tracey A."/>
            <person name="Berriman M."/>
            <person name="Striepen B."/>
            <person name="Cotton J.A."/>
            <person name="Kissinger J.C."/>
        </authorList>
    </citation>
    <scope>NUCLEOTIDE SEQUENCE [LARGE SCALE GENOMIC DNA]</scope>
    <source>
        <strain evidence="3 4">IOWA-ATCC</strain>
    </source>
</reference>
<feature type="region of interest" description="Disordered" evidence="1">
    <location>
        <begin position="262"/>
        <end position="293"/>
    </location>
</feature>
<protein>
    <submittedName>
        <fullName evidence="3">Uncharacterized protein</fullName>
    </submittedName>
</protein>
<dbReference type="Proteomes" id="UP000593906">
    <property type="component" value="Chromosome 4"/>
</dbReference>
<name>A0A7S7RG51_CRYPV</name>
<evidence type="ECO:0000256" key="2">
    <source>
        <dbReference type="SAM" id="Phobius"/>
    </source>
</evidence>
<evidence type="ECO:0000313" key="4">
    <source>
        <dbReference type="Proteomes" id="UP000593906"/>
    </source>
</evidence>
<feature type="region of interest" description="Disordered" evidence="1">
    <location>
        <begin position="313"/>
        <end position="332"/>
    </location>
</feature>
<keyword evidence="2" id="KW-0812">Transmembrane</keyword>
<keyword evidence="2" id="KW-0472">Membrane</keyword>
<feature type="region of interest" description="Disordered" evidence="1">
    <location>
        <begin position="340"/>
        <end position="382"/>
    </location>
</feature>
<evidence type="ECO:0000313" key="3">
    <source>
        <dbReference type="EMBL" id="QOY42190.1"/>
    </source>
</evidence>
<feature type="transmembrane region" description="Helical" evidence="2">
    <location>
        <begin position="12"/>
        <end position="36"/>
    </location>
</feature>
<organism evidence="3 4">
    <name type="scientific">Cryptosporidium parvum</name>
    <dbReference type="NCBI Taxonomy" id="5807"/>
    <lineage>
        <taxon>Eukaryota</taxon>
        <taxon>Sar</taxon>
        <taxon>Alveolata</taxon>
        <taxon>Apicomplexa</taxon>
        <taxon>Conoidasida</taxon>
        <taxon>Coccidia</taxon>
        <taxon>Eucoccidiorida</taxon>
        <taxon>Eimeriorina</taxon>
        <taxon>Cryptosporidiidae</taxon>
        <taxon>Cryptosporidium</taxon>
    </lineage>
</organism>
<evidence type="ECO:0000256" key="1">
    <source>
        <dbReference type="SAM" id="MobiDB-lite"/>
    </source>
</evidence>
<feature type="compositionally biased region" description="Polar residues" evidence="1">
    <location>
        <begin position="349"/>
        <end position="360"/>
    </location>
</feature>
<keyword evidence="2" id="KW-1133">Transmembrane helix</keyword>
<dbReference type="AlphaFoldDB" id="A0A7S7RG51"/>
<sequence>MFKSIIVISLNFLLFYVNINVMIFPLLLLLLLLISIDFIQCEDFENNKDKIFEAKAAKIGQSNKYNKIEKASSVSNALENSKESLKKINRTANFQILSLGEVYALREFNELGGVNKLIQRPAPSLQRLTYRSIFGKETSGQLRFICMNPHHLSIGERLIIQSSKFSFSVNRNQFVNARSQLSHISIVQNKHNNDLRRALEGLISNAEKTRINKEESKINELDSKQIKGKKKLVIQEDFVKGVIDSIKQEQGLLKEKKLSSNSVDLVIPPPPNKSPDLDFEDNNLDTNNDLKNSTASSRSLFEHLKIPDIEDNVHTSNCLNGEKTPRKLPPGAELELEEFFARQSKRTSGKNSPRASSGYGNKQLILSKHNRSAKNSNPYKPS</sequence>
<proteinExistence type="predicted"/>
<dbReference type="EMBL" id="CP044419">
    <property type="protein sequence ID" value="QOY42190.1"/>
    <property type="molecule type" value="Genomic_DNA"/>
</dbReference>
<dbReference type="VEuPathDB" id="CryptoDB:CPATCC_0020170"/>
<accession>A0A7S7RG51</accession>
<feature type="compositionally biased region" description="Polar residues" evidence="1">
    <location>
        <begin position="373"/>
        <end position="382"/>
    </location>
</feature>
<gene>
    <name evidence="3" type="ORF">CPATCC_001805</name>
</gene>